<dbReference type="PANTHER" id="PTHR32305">
    <property type="match status" value="1"/>
</dbReference>
<protein>
    <submittedName>
        <fullName evidence="1">RHS repeat-associated core domain-containing protein</fullName>
    </submittedName>
</protein>
<dbReference type="EMBL" id="CP098023">
    <property type="protein sequence ID" value="WKD51028.1"/>
    <property type="molecule type" value="Genomic_DNA"/>
</dbReference>
<sequence length="401" mass="44247">MTEKTFILEDYEDLLPGDDSDYRRIQKATIDSSVLHISATEHTGLPLATLEYLHRDHLGSVEKITDADGNLLTGATGRFAYDPFGARREPDWSGTLGAQLLTDLLASQGLSTKRGFTNHEHLDRTGLIHMNGRIYDPALGRFLSPDPFVQAPNNSQSWNRYSYVFNNPLSLTDPSGYLPMDEVTVEGKRLPRPIDGLEWDYLYGDYFGDGSSSYYNTWYNQWKDRSSKVVPRKEDTEKAIEVAQKERSFWDNPGAYLPSLPDGLVNAAAGFGDGFSFGLTDVVRDWVGTNGVVDQSSSEYGLSTVAGQLTTSAILIGGVLLRPFTAQSQVVTQWTTTGQLGANTRWVMTGGNSYRNYVMAGGPQLQASYSQSVTAAVSGNSLRWPSGGEWFKGFLGQRILK</sequence>
<accession>A0ABY9EDD3</accession>
<dbReference type="NCBIfam" id="TIGR03696">
    <property type="entry name" value="Rhs_assc_core"/>
    <property type="match status" value="1"/>
</dbReference>
<gene>
    <name evidence="1" type="ORF">M8T91_06300</name>
</gene>
<dbReference type="PANTHER" id="PTHR32305:SF15">
    <property type="entry name" value="PROTEIN RHSA-RELATED"/>
    <property type="match status" value="1"/>
</dbReference>
<dbReference type="Gene3D" id="2.180.10.10">
    <property type="entry name" value="RHS repeat-associated core"/>
    <property type="match status" value="1"/>
</dbReference>
<dbReference type="InterPro" id="IPR022385">
    <property type="entry name" value="Rhs_assc_core"/>
</dbReference>
<evidence type="ECO:0000313" key="1">
    <source>
        <dbReference type="EMBL" id="WKD51028.1"/>
    </source>
</evidence>
<dbReference type="RefSeq" id="WP_301417906.1">
    <property type="nucleotide sequence ID" value="NZ_CP098023.1"/>
</dbReference>
<name>A0ABY9EDD3_9GAMM</name>
<reference evidence="1 2" key="1">
    <citation type="submission" date="2022-05" db="EMBL/GenBank/DDBJ databases">
        <title>Microbulbifer sp. nov., isolated from sponge.</title>
        <authorList>
            <person name="Gao L."/>
        </authorList>
    </citation>
    <scope>NUCLEOTIDE SEQUENCE [LARGE SCALE GENOMIC DNA]</scope>
    <source>
        <strain evidence="1 2">MI-G</strain>
    </source>
</reference>
<organism evidence="1 2">
    <name type="scientific">Microbulbifer spongiae</name>
    <dbReference type="NCBI Taxonomy" id="2944933"/>
    <lineage>
        <taxon>Bacteria</taxon>
        <taxon>Pseudomonadati</taxon>
        <taxon>Pseudomonadota</taxon>
        <taxon>Gammaproteobacteria</taxon>
        <taxon>Cellvibrionales</taxon>
        <taxon>Microbulbiferaceae</taxon>
        <taxon>Microbulbifer</taxon>
    </lineage>
</organism>
<dbReference type="Proteomes" id="UP001321520">
    <property type="component" value="Chromosome"/>
</dbReference>
<keyword evidence="2" id="KW-1185">Reference proteome</keyword>
<evidence type="ECO:0000313" key="2">
    <source>
        <dbReference type="Proteomes" id="UP001321520"/>
    </source>
</evidence>
<dbReference type="InterPro" id="IPR050708">
    <property type="entry name" value="T6SS_VgrG/RHS"/>
</dbReference>
<proteinExistence type="predicted"/>